<dbReference type="RefSeq" id="XP_011406738.1">
    <property type="nucleotide sequence ID" value="XM_011408436.2"/>
</dbReference>
<keyword evidence="2" id="KW-0677">Repeat</keyword>
<name>A0AAN0IQK9_AMPQE</name>
<dbReference type="PANTHER" id="PTHR46228">
    <property type="entry name" value="KELCH DOMAIN-CONTAINING PROTEIN"/>
    <property type="match status" value="1"/>
</dbReference>
<dbReference type="KEGG" id="aqu:105314329"/>
<reference evidence="4" key="1">
    <citation type="journal article" date="2010" name="Nature">
        <title>The Amphimedon queenslandica genome and the evolution of animal complexity.</title>
        <authorList>
            <person name="Srivastava M."/>
            <person name="Simakov O."/>
            <person name="Chapman J."/>
            <person name="Fahey B."/>
            <person name="Gauthier M.E."/>
            <person name="Mitros T."/>
            <person name="Richards G.S."/>
            <person name="Conaco C."/>
            <person name="Dacre M."/>
            <person name="Hellsten U."/>
            <person name="Larroux C."/>
            <person name="Putnam N.H."/>
            <person name="Stanke M."/>
            <person name="Adamska M."/>
            <person name="Darling A."/>
            <person name="Degnan S.M."/>
            <person name="Oakley T.H."/>
            <person name="Plachetzki D.C."/>
            <person name="Zhai Y."/>
            <person name="Adamski M."/>
            <person name="Calcino A."/>
            <person name="Cummins S.F."/>
            <person name="Goodstein D.M."/>
            <person name="Harris C."/>
            <person name="Jackson D.J."/>
            <person name="Leys S.P."/>
            <person name="Shu S."/>
            <person name="Woodcroft B.J."/>
            <person name="Vervoort M."/>
            <person name="Kosik K.S."/>
            <person name="Manning G."/>
            <person name="Degnan B.M."/>
            <person name="Rokhsar D.S."/>
        </authorList>
    </citation>
    <scope>NUCLEOTIDE SEQUENCE [LARGE SCALE GENOMIC DNA]</scope>
</reference>
<proteinExistence type="predicted"/>
<dbReference type="PANTHER" id="PTHR46228:SF2">
    <property type="entry name" value="KELCH REPEAT PROTEIN (AFU_ORTHOLOGUE AFUA_4G14350)"/>
    <property type="match status" value="1"/>
</dbReference>
<dbReference type="InterPro" id="IPR015915">
    <property type="entry name" value="Kelch-typ_b-propeller"/>
</dbReference>
<keyword evidence="1" id="KW-0880">Kelch repeat</keyword>
<dbReference type="SUPFAM" id="SSF117281">
    <property type="entry name" value="Kelch motif"/>
    <property type="match status" value="2"/>
</dbReference>
<dbReference type="Gene3D" id="2.120.10.80">
    <property type="entry name" value="Kelch-type beta propeller"/>
    <property type="match status" value="2"/>
</dbReference>
<protein>
    <submittedName>
        <fullName evidence="3">Uncharacterized protein</fullName>
    </submittedName>
</protein>
<dbReference type="Pfam" id="PF24681">
    <property type="entry name" value="Kelch_KLHDC2_KLHL20_DRC7"/>
    <property type="match status" value="1"/>
</dbReference>
<sequence length="313" mass="35077">MDRNVDGKDQYKFNWRARHTTAVVGEVLYCWGGSWEKFDKSHDSRAKIDYASVIDKFDLLSGVWSSESTDGTPPFGIRGVSCAAINNNIYYFGGFCGHESCYHNSLNCLDTLTLQWKELQPTGDNSVTKRGYGGMIAMGSEGEPQQLLVIGGLAPKSTTTRHHQFEYHKIPSRVDRLRTNEQNIYNLSSCQWIVPFVSGQCFPPTDSFIVERISHNKGIMYGGIVTDRDRNISINSIYLFQLSHNTVSWEHLKQGSILNDGLWPKARGSHASTIINGVSTSPILVVIGGTDSDNKLVNECLLLDTNKYNWIKL</sequence>
<reference evidence="3" key="2">
    <citation type="submission" date="2024-06" db="UniProtKB">
        <authorList>
            <consortium name="EnsemblMetazoa"/>
        </authorList>
    </citation>
    <scope>IDENTIFICATION</scope>
</reference>
<accession>A0AAN0IQK9</accession>
<evidence type="ECO:0000313" key="4">
    <source>
        <dbReference type="Proteomes" id="UP000007879"/>
    </source>
</evidence>
<dbReference type="GeneID" id="105314329"/>
<keyword evidence="4" id="KW-1185">Reference proteome</keyword>
<dbReference type="EnsemblMetazoa" id="XM_011408436.2">
    <property type="protein sequence ID" value="XP_011406738.1"/>
    <property type="gene ID" value="LOC105314329"/>
</dbReference>
<evidence type="ECO:0000256" key="2">
    <source>
        <dbReference type="ARBA" id="ARBA00022737"/>
    </source>
</evidence>
<evidence type="ECO:0000256" key="1">
    <source>
        <dbReference type="ARBA" id="ARBA00022441"/>
    </source>
</evidence>
<dbReference type="AlphaFoldDB" id="A0AAN0IQK9"/>
<evidence type="ECO:0000313" key="3">
    <source>
        <dbReference type="EnsemblMetazoa" id="XP_011406738.1"/>
    </source>
</evidence>
<organism evidence="3 4">
    <name type="scientific">Amphimedon queenslandica</name>
    <name type="common">Sponge</name>
    <dbReference type="NCBI Taxonomy" id="400682"/>
    <lineage>
        <taxon>Eukaryota</taxon>
        <taxon>Metazoa</taxon>
        <taxon>Porifera</taxon>
        <taxon>Demospongiae</taxon>
        <taxon>Heteroscleromorpha</taxon>
        <taxon>Haplosclerida</taxon>
        <taxon>Niphatidae</taxon>
        <taxon>Amphimedon</taxon>
    </lineage>
</organism>
<dbReference type="Proteomes" id="UP000007879">
    <property type="component" value="Unassembled WGS sequence"/>
</dbReference>